<dbReference type="Proteomes" id="UP000198634">
    <property type="component" value="Unassembled WGS sequence"/>
</dbReference>
<dbReference type="SUPFAM" id="SSF100950">
    <property type="entry name" value="NagB/RpiA/CoA transferase-like"/>
    <property type="match status" value="1"/>
</dbReference>
<dbReference type="InterPro" id="IPR001034">
    <property type="entry name" value="DeoR_HTH"/>
</dbReference>
<dbReference type="InterPro" id="IPR018356">
    <property type="entry name" value="Tscrpt_reg_HTH_DeoR_CS"/>
</dbReference>
<keyword evidence="1" id="KW-0678">Repressor</keyword>
<evidence type="ECO:0000256" key="1">
    <source>
        <dbReference type="ARBA" id="ARBA00022491"/>
    </source>
</evidence>
<dbReference type="PRINTS" id="PR00037">
    <property type="entry name" value="HTHLACR"/>
</dbReference>
<dbReference type="Pfam" id="PF08220">
    <property type="entry name" value="HTH_DeoR"/>
    <property type="match status" value="1"/>
</dbReference>
<dbReference type="PANTHER" id="PTHR30363">
    <property type="entry name" value="HTH-TYPE TRANSCRIPTIONAL REGULATOR SRLR-RELATED"/>
    <property type="match status" value="1"/>
</dbReference>
<dbReference type="OrthoDB" id="9816363at2"/>
<keyword evidence="3" id="KW-0238">DNA-binding</keyword>
<gene>
    <name evidence="6" type="ORF">SAMN04488092_11434</name>
</gene>
<dbReference type="InterPro" id="IPR036390">
    <property type="entry name" value="WH_DNA-bd_sf"/>
</dbReference>
<proteinExistence type="predicted"/>
<dbReference type="GO" id="GO:0003677">
    <property type="term" value="F:DNA binding"/>
    <property type="evidence" value="ECO:0007669"/>
    <property type="project" value="UniProtKB-KW"/>
</dbReference>
<protein>
    <submittedName>
        <fullName evidence="6">Transcriptional regulator, DeoR family</fullName>
    </submittedName>
</protein>
<keyword evidence="4" id="KW-0804">Transcription</keyword>
<dbReference type="EMBL" id="FOEP01000014">
    <property type="protein sequence ID" value="SEQ82576.1"/>
    <property type="molecule type" value="Genomic_DNA"/>
</dbReference>
<evidence type="ECO:0000313" key="7">
    <source>
        <dbReference type="Proteomes" id="UP000198634"/>
    </source>
</evidence>
<sequence>MIELNPRQREIVERLHSAGHQTIQELSLHFNVATQTLRRDINALCDAGLARRVHGGVAPPSNPVNLNFHARRILNEGIKRAIGRKTAGMIPNGASVLLGIGSTVHYVAEALLNHTDLMIVTNNLDVASILCAASTAEVHVIGGVLRGEDRDMVGERAMRDLASVVADFGIIGAGALDPTHGIMDFKRSDADMNCAILQNSRRTILVSDSSKWDKHAHFRVSGFEAVDVFVSDDHAMSRHLNATAPIELARCDPL</sequence>
<dbReference type="PANTHER" id="PTHR30363:SF4">
    <property type="entry name" value="GLYCEROL-3-PHOSPHATE REGULON REPRESSOR"/>
    <property type="match status" value="1"/>
</dbReference>
<organism evidence="6 7">
    <name type="scientific">Thalassovita taeanensis</name>
    <dbReference type="NCBI Taxonomy" id="657014"/>
    <lineage>
        <taxon>Bacteria</taxon>
        <taxon>Pseudomonadati</taxon>
        <taxon>Pseudomonadota</taxon>
        <taxon>Alphaproteobacteria</taxon>
        <taxon>Rhodobacterales</taxon>
        <taxon>Roseobacteraceae</taxon>
        <taxon>Thalassovita</taxon>
    </lineage>
</organism>
<dbReference type="InterPro" id="IPR014036">
    <property type="entry name" value="DeoR-like_C"/>
</dbReference>
<dbReference type="InterPro" id="IPR050313">
    <property type="entry name" value="Carb_Metab_HTH_regulators"/>
</dbReference>
<dbReference type="PROSITE" id="PS00894">
    <property type="entry name" value="HTH_DEOR_1"/>
    <property type="match status" value="1"/>
</dbReference>
<dbReference type="SMART" id="SM00420">
    <property type="entry name" value="HTH_DEOR"/>
    <property type="match status" value="1"/>
</dbReference>
<dbReference type="PROSITE" id="PS51000">
    <property type="entry name" value="HTH_DEOR_2"/>
    <property type="match status" value="1"/>
</dbReference>
<evidence type="ECO:0000313" key="6">
    <source>
        <dbReference type="EMBL" id="SEQ82576.1"/>
    </source>
</evidence>
<reference evidence="6 7" key="1">
    <citation type="submission" date="2016-10" db="EMBL/GenBank/DDBJ databases">
        <authorList>
            <person name="de Groot N.N."/>
        </authorList>
    </citation>
    <scope>NUCLEOTIDE SEQUENCE [LARGE SCALE GENOMIC DNA]</scope>
    <source>
        <strain evidence="6 7">DSM 22007</strain>
    </source>
</reference>
<name>A0A1H9J713_9RHOB</name>
<evidence type="ECO:0000256" key="2">
    <source>
        <dbReference type="ARBA" id="ARBA00023015"/>
    </source>
</evidence>
<evidence type="ECO:0000256" key="4">
    <source>
        <dbReference type="ARBA" id="ARBA00023163"/>
    </source>
</evidence>
<dbReference type="Gene3D" id="3.40.50.1360">
    <property type="match status" value="1"/>
</dbReference>
<dbReference type="AlphaFoldDB" id="A0A1H9J713"/>
<dbReference type="STRING" id="657014.SAMN04488092_11434"/>
<dbReference type="InterPro" id="IPR037171">
    <property type="entry name" value="NagB/RpiA_transferase-like"/>
</dbReference>
<evidence type="ECO:0000256" key="3">
    <source>
        <dbReference type="ARBA" id="ARBA00023125"/>
    </source>
</evidence>
<dbReference type="GO" id="GO:0003700">
    <property type="term" value="F:DNA-binding transcription factor activity"/>
    <property type="evidence" value="ECO:0007669"/>
    <property type="project" value="InterPro"/>
</dbReference>
<feature type="domain" description="HTH deoR-type" evidence="5">
    <location>
        <begin position="4"/>
        <end position="59"/>
    </location>
</feature>
<accession>A0A1H9J713</accession>
<keyword evidence="2" id="KW-0805">Transcription regulation</keyword>
<dbReference type="Pfam" id="PF00455">
    <property type="entry name" value="DeoRC"/>
    <property type="match status" value="1"/>
</dbReference>
<dbReference type="Gene3D" id="1.10.10.10">
    <property type="entry name" value="Winged helix-like DNA-binding domain superfamily/Winged helix DNA-binding domain"/>
    <property type="match status" value="1"/>
</dbReference>
<dbReference type="InterPro" id="IPR036388">
    <property type="entry name" value="WH-like_DNA-bd_sf"/>
</dbReference>
<keyword evidence="7" id="KW-1185">Reference proteome</keyword>
<dbReference type="SMART" id="SM01134">
    <property type="entry name" value="DeoRC"/>
    <property type="match status" value="1"/>
</dbReference>
<dbReference type="RefSeq" id="WP_090270768.1">
    <property type="nucleotide sequence ID" value="NZ_FOEP01000014.1"/>
</dbReference>
<dbReference type="SUPFAM" id="SSF46785">
    <property type="entry name" value="Winged helix' DNA-binding domain"/>
    <property type="match status" value="1"/>
</dbReference>
<evidence type="ECO:0000259" key="5">
    <source>
        <dbReference type="PROSITE" id="PS51000"/>
    </source>
</evidence>